<dbReference type="AlphaFoldDB" id="A0A8J6UJF6"/>
<sequence>MKPDTLRVLKNPAMGWVMYNEGWELYPYYQNNYKHMNVDHFWKDMDAVNASSVSNILYIRAVWSAFEPQEGKYAWDIDPNFKKLIEGAEKRHLKLAFRVFHQSQDQVQQATPEFVFNAGASFKSIKGQAGHQIFKNPYYDDPVFMAKFNAFVKAFAAKFDNPEITDFVDAYGAGLWGEGHNVLVKDKSHLGNVIDEITGIYTKHFKNVLTVFNLSESDWKHAKSYVFDQKQLIPRRDGLGSFWFSEKSRERINNYFFPRYPLIAEGCYWLNSKTNDTTNLTYKLDKKYNFNSWKDALTFGMEDALNYHANVYDLRVPLQAKYLIQHAPKSIQKFITHGGYRLYPNRVGVKKSKDTLIIDNNWRNLGVGLLPNHHPNWNNKYKLAWGLKNKNTSKVIAVTVDLKANPGDWVKDSNYCYKTKLNIPKEIKLEDYYLVTGIINGNTKKPEIELALSEAPKDNWYKITDINF</sequence>
<proteinExistence type="predicted"/>
<name>A0A8J6UJF6_9FLAO</name>
<organism evidence="1 2">
    <name type="scientific">Aestuariibaculum suncheonense</name>
    <dbReference type="NCBI Taxonomy" id="1028745"/>
    <lineage>
        <taxon>Bacteria</taxon>
        <taxon>Pseudomonadati</taxon>
        <taxon>Bacteroidota</taxon>
        <taxon>Flavobacteriia</taxon>
        <taxon>Flavobacteriales</taxon>
        <taxon>Flavobacteriaceae</taxon>
    </lineage>
</organism>
<evidence type="ECO:0008006" key="3">
    <source>
        <dbReference type="Google" id="ProtNLM"/>
    </source>
</evidence>
<dbReference type="Gene3D" id="3.20.20.80">
    <property type="entry name" value="Glycosidases"/>
    <property type="match status" value="1"/>
</dbReference>
<reference evidence="1" key="2">
    <citation type="submission" date="2020-09" db="EMBL/GenBank/DDBJ databases">
        <authorList>
            <person name="Wu Z."/>
        </authorList>
    </citation>
    <scope>NUCLEOTIDE SEQUENCE</scope>
    <source>
        <strain evidence="1">SC17</strain>
    </source>
</reference>
<protein>
    <recommendedName>
        <fullName evidence="3">DUF4832 domain-containing protein</fullName>
    </recommendedName>
</protein>
<dbReference type="SUPFAM" id="SSF51445">
    <property type="entry name" value="(Trans)glycosidases"/>
    <property type="match status" value="1"/>
</dbReference>
<dbReference type="EMBL" id="JACVXC010000001">
    <property type="protein sequence ID" value="MBD0834751.1"/>
    <property type="molecule type" value="Genomic_DNA"/>
</dbReference>
<keyword evidence="2" id="KW-1185">Reference proteome</keyword>
<dbReference type="Proteomes" id="UP000602057">
    <property type="component" value="Unassembled WGS sequence"/>
</dbReference>
<dbReference type="RefSeq" id="WP_188215209.1">
    <property type="nucleotide sequence ID" value="NZ_BAABGH010000004.1"/>
</dbReference>
<evidence type="ECO:0000313" key="1">
    <source>
        <dbReference type="EMBL" id="MBD0834751.1"/>
    </source>
</evidence>
<accession>A0A8J6UJF6</accession>
<gene>
    <name evidence="1" type="ORF">ICJ84_04835</name>
</gene>
<dbReference type="InterPro" id="IPR017853">
    <property type="entry name" value="GH"/>
</dbReference>
<comment type="caution">
    <text evidence="1">The sequence shown here is derived from an EMBL/GenBank/DDBJ whole genome shotgun (WGS) entry which is preliminary data.</text>
</comment>
<reference evidence="1" key="1">
    <citation type="journal article" date="2013" name="Int. J. Syst. Evol. Microbiol.">
        <title>Aestuariibaculum suncheonense gen. nov., sp. nov., a marine bacterium of the family Flavobacteriaceae isolated from a tidal flat and emended descriptions of the genera Gaetbulibacter and Tamlana.</title>
        <authorList>
            <person name="Jeong S.H."/>
            <person name="Park M.S."/>
            <person name="Jin H.M."/>
            <person name="Lee K."/>
            <person name="Park W."/>
            <person name="Jeon C.O."/>
        </authorList>
    </citation>
    <scope>NUCLEOTIDE SEQUENCE</scope>
    <source>
        <strain evidence="1">SC17</strain>
    </source>
</reference>
<evidence type="ECO:0000313" key="2">
    <source>
        <dbReference type="Proteomes" id="UP000602057"/>
    </source>
</evidence>